<dbReference type="Pfam" id="PF24793">
    <property type="entry name" value="GINT1_N"/>
    <property type="match status" value="1"/>
</dbReference>
<dbReference type="InterPro" id="IPR056442">
    <property type="entry name" value="GINT1_N"/>
</dbReference>
<proteinExistence type="predicted"/>
<comment type="caution">
    <text evidence="2">The sequence shown here is derived from an EMBL/GenBank/DDBJ whole genome shotgun (WGS) entry which is preliminary data.</text>
</comment>
<accession>A0ABU0S2S2</accession>
<dbReference type="EMBL" id="JAUSZT010000001">
    <property type="protein sequence ID" value="MDQ0995023.1"/>
    <property type="molecule type" value="Genomic_DNA"/>
</dbReference>
<organism evidence="2 3">
    <name type="scientific">Phyllobacterium ifriqiyense</name>
    <dbReference type="NCBI Taxonomy" id="314238"/>
    <lineage>
        <taxon>Bacteria</taxon>
        <taxon>Pseudomonadati</taxon>
        <taxon>Pseudomonadota</taxon>
        <taxon>Alphaproteobacteria</taxon>
        <taxon>Hyphomicrobiales</taxon>
        <taxon>Phyllobacteriaceae</taxon>
        <taxon>Phyllobacterium</taxon>
    </lineage>
</organism>
<protein>
    <recommendedName>
        <fullName evidence="1">Glucosamine inositolphosphorylceramide transferase 1 N-terminal domain-containing protein</fullName>
    </recommendedName>
</protein>
<dbReference type="RefSeq" id="WP_307275647.1">
    <property type="nucleotide sequence ID" value="NZ_JAUSZT010000001.1"/>
</dbReference>
<evidence type="ECO:0000313" key="2">
    <source>
        <dbReference type="EMBL" id="MDQ0995023.1"/>
    </source>
</evidence>
<keyword evidence="3" id="KW-1185">Reference proteome</keyword>
<reference evidence="2 3" key="1">
    <citation type="submission" date="2023-07" db="EMBL/GenBank/DDBJ databases">
        <title>Comparative genomics of wheat-associated soil bacteria to identify genetic determinants of phenazine resistance.</title>
        <authorList>
            <person name="Mouncey N."/>
        </authorList>
    </citation>
    <scope>NUCLEOTIDE SEQUENCE [LARGE SCALE GENOMIC DNA]</scope>
    <source>
        <strain evidence="2 3">W4I11</strain>
    </source>
</reference>
<gene>
    <name evidence="2" type="ORF">QFZ34_000200</name>
</gene>
<feature type="domain" description="Glucosamine inositolphosphorylceramide transferase 1 N-terminal" evidence="1">
    <location>
        <begin position="338"/>
        <end position="544"/>
    </location>
</feature>
<dbReference type="InterPro" id="IPR023296">
    <property type="entry name" value="Glyco_hydro_beta-prop_sf"/>
</dbReference>
<evidence type="ECO:0000313" key="3">
    <source>
        <dbReference type="Proteomes" id="UP001237780"/>
    </source>
</evidence>
<dbReference type="SUPFAM" id="SSF75005">
    <property type="entry name" value="Arabinanase/levansucrase/invertase"/>
    <property type="match status" value="1"/>
</dbReference>
<dbReference type="Proteomes" id="UP001237780">
    <property type="component" value="Unassembled WGS sequence"/>
</dbReference>
<name>A0ABU0S2S2_9HYPH</name>
<evidence type="ECO:0000259" key="1">
    <source>
        <dbReference type="Pfam" id="PF24793"/>
    </source>
</evidence>
<sequence>MARFVSGITPLINWIRHSGRMLMKVEHSMLSRAHPEKFAHLNAIRGSMRPGLGGRMSTRLRIGIITDSMDRLQNWEIKFLKGVLDCPEFNLKAVIETGPVPAHDTSFVGKLIDRVERQVFVKQLRYPAQPFGNQQYKLPESIRVGRDGLLGVNIDVAVRLTAKPLPQQCLDQIEFGEWSLDFVDKGASGHDWTGFWEVKERKALTVVQLSARLGSEPEPLVISSAGYNTKYSAALNGAFIKEKSVLLLLRELRRLAETRKFSTSPATLSVDMRAAPQLSDSILYLGQLGRNIIGKLAVRARSILGLNSRSWGVYMGDGSIENFTPDKATPLKLADRMWAADPFLFRWQNQDYVFFECFPDNSMNAWISVARLSGSEVEFLGTCLRTSYHLSYPFVFNDGPDIYMIPETHQTDRVEIWRCTQFPLRWELHSTALEGKSPADTTMFKVKGQWWLLTSLSDHHTFMDHSSELYAFAVDGPDLKRVVPHKRNPVIIGSDIARNGGRVHIIGDRVLRPSQCNSHGIYGYGLNIQEITRLDSEDYVEETIKSVRPDFMTGIVGCHHLDTLGTRFVIDLCKTK</sequence>